<gene>
    <name evidence="6" type="ORF">BOX15_Mlig009523g5</name>
</gene>
<evidence type="ECO:0000259" key="5">
    <source>
        <dbReference type="PROSITE" id="PS50835"/>
    </source>
</evidence>
<dbReference type="STRING" id="282301.A0A267EFA1"/>
<evidence type="ECO:0000256" key="3">
    <source>
        <dbReference type="SAM" id="Phobius"/>
    </source>
</evidence>
<feature type="domain" description="Ig-like" evidence="5">
    <location>
        <begin position="291"/>
        <end position="421"/>
    </location>
</feature>
<evidence type="ECO:0000256" key="4">
    <source>
        <dbReference type="SAM" id="SignalP"/>
    </source>
</evidence>
<dbReference type="PROSITE" id="PS50835">
    <property type="entry name" value="IG_LIKE"/>
    <property type="match status" value="1"/>
</dbReference>
<feature type="signal peptide" evidence="4">
    <location>
        <begin position="1"/>
        <end position="23"/>
    </location>
</feature>
<dbReference type="Proteomes" id="UP000215902">
    <property type="component" value="Unassembled WGS sequence"/>
</dbReference>
<dbReference type="InterPro" id="IPR003599">
    <property type="entry name" value="Ig_sub"/>
</dbReference>
<feature type="transmembrane region" description="Helical" evidence="3">
    <location>
        <begin position="433"/>
        <end position="459"/>
    </location>
</feature>
<evidence type="ECO:0000256" key="2">
    <source>
        <dbReference type="ARBA" id="ARBA00022737"/>
    </source>
</evidence>
<dbReference type="InterPro" id="IPR013783">
    <property type="entry name" value="Ig-like_fold"/>
</dbReference>
<dbReference type="EMBL" id="NIVC01002179">
    <property type="protein sequence ID" value="PAA60211.1"/>
    <property type="molecule type" value="Genomic_DNA"/>
</dbReference>
<keyword evidence="1" id="KW-0433">Leucine-rich repeat</keyword>
<dbReference type="AlphaFoldDB" id="A0A267EFA1"/>
<keyword evidence="3" id="KW-0472">Membrane</keyword>
<evidence type="ECO:0000313" key="6">
    <source>
        <dbReference type="EMBL" id="PAA60211.1"/>
    </source>
</evidence>
<dbReference type="PANTHER" id="PTHR24366">
    <property type="entry name" value="IG(IMMUNOGLOBULIN) AND LRR(LEUCINE RICH REPEAT) DOMAINS"/>
    <property type="match status" value="1"/>
</dbReference>
<keyword evidence="4" id="KW-0732">Signal</keyword>
<sequence>MTQLTYNCLILCLMLSWSAVVATGSSYPSSCTSDSSNPQQLTCRGLDRSDWLTLASQSEPVWTALLVTDSPRLTGNSLWSDLSAGWRSRLKSMAIKDCRLDSLSLNRGKFELIEFPQLEALDLSGNRFVNIGDQATGVLVNISAPNLRSLQLGNNLWTELTTVDAELIANRFPQLRLLDFTNSRLLSRLDFGFSDALLSKLNELRDLRFNGCSNLARWNWAPAVRKFLSASGSFSVKNTQGWNCSCESAWLAQLPPASLAGAACLEPLRLRGRSLAGMNFTLDPLLGCSAPQIANFSAKANYAIGDTARLLCRVAAAQPPASVTWTTNRGENATMKPELSHRYLTPSDTHANTFHSDHQWHWDSQYTGSKSEEGVGSGRIFVLRDASLYIDYVTRSDAGVYTCSADNGIGTGPVAMELVFTLKYEVLREVKKYGIIVGAACAASLLGIGFFIGLIRLIVRKCSEEERKRQNSIKEMLEHLESYRGAKMEQFKECKGWLRTCGSNQVGNYNARVGKVKEACINNMLHMQESYNRRIAKIRDHCDSQIERLRESYNCQMGRIKDYRSNQVERVRDQYNLQLLRIKDYASTQLDRLREQYKAQQAYLIKVLDSVSIDNCVSGAAGMEEPDLKELGLDITPDLSDSEEAADVPGTSSGRCRRNRRYQHRAASQQQAEDGCDPLEAAEAAAAAVFNSLDSEDDEALEDFMTATDGALSMDRLDRLDEEDRDSFDAEAAAATGAVRHEVVQVEVLPAPEQVEECSVAMS</sequence>
<dbReference type="InterPro" id="IPR003598">
    <property type="entry name" value="Ig_sub2"/>
</dbReference>
<keyword evidence="3" id="KW-0812">Transmembrane</keyword>
<reference evidence="6 7" key="1">
    <citation type="submission" date="2017-06" db="EMBL/GenBank/DDBJ databases">
        <title>A platform for efficient transgenesis in Macrostomum lignano, a flatworm model organism for stem cell research.</title>
        <authorList>
            <person name="Berezikov E."/>
        </authorList>
    </citation>
    <scope>NUCLEOTIDE SEQUENCE [LARGE SCALE GENOMIC DNA]</scope>
    <source>
        <strain evidence="6">DV1</strain>
        <tissue evidence="6">Whole organism</tissue>
    </source>
</reference>
<dbReference type="SMART" id="SM00409">
    <property type="entry name" value="IG"/>
    <property type="match status" value="1"/>
</dbReference>
<dbReference type="InterPro" id="IPR007110">
    <property type="entry name" value="Ig-like_dom"/>
</dbReference>
<dbReference type="Gene3D" id="3.80.10.10">
    <property type="entry name" value="Ribonuclease Inhibitor"/>
    <property type="match status" value="1"/>
</dbReference>
<dbReference type="SMART" id="SM00408">
    <property type="entry name" value="IGc2"/>
    <property type="match status" value="1"/>
</dbReference>
<proteinExistence type="predicted"/>
<accession>A0A267EFA1</accession>
<dbReference type="SUPFAM" id="SSF52047">
    <property type="entry name" value="RNI-like"/>
    <property type="match status" value="1"/>
</dbReference>
<keyword evidence="2" id="KW-0677">Repeat</keyword>
<keyword evidence="7" id="KW-1185">Reference proteome</keyword>
<feature type="chain" id="PRO_5012605343" description="Ig-like domain-containing protein" evidence="4">
    <location>
        <begin position="24"/>
        <end position="763"/>
    </location>
</feature>
<dbReference type="InterPro" id="IPR032675">
    <property type="entry name" value="LRR_dom_sf"/>
</dbReference>
<protein>
    <recommendedName>
        <fullName evidence="5">Ig-like domain-containing protein</fullName>
    </recommendedName>
</protein>
<dbReference type="PANTHER" id="PTHR24366:SF96">
    <property type="entry name" value="LEUCINE RICH REPEAT CONTAINING 53"/>
    <property type="match status" value="1"/>
</dbReference>
<evidence type="ECO:0000256" key="1">
    <source>
        <dbReference type="ARBA" id="ARBA00022614"/>
    </source>
</evidence>
<keyword evidence="3" id="KW-1133">Transmembrane helix</keyword>
<organism evidence="6 7">
    <name type="scientific">Macrostomum lignano</name>
    <dbReference type="NCBI Taxonomy" id="282301"/>
    <lineage>
        <taxon>Eukaryota</taxon>
        <taxon>Metazoa</taxon>
        <taxon>Spiralia</taxon>
        <taxon>Lophotrochozoa</taxon>
        <taxon>Platyhelminthes</taxon>
        <taxon>Rhabditophora</taxon>
        <taxon>Macrostomorpha</taxon>
        <taxon>Macrostomida</taxon>
        <taxon>Macrostomidae</taxon>
        <taxon>Macrostomum</taxon>
    </lineage>
</organism>
<evidence type="ECO:0000313" key="7">
    <source>
        <dbReference type="Proteomes" id="UP000215902"/>
    </source>
</evidence>
<comment type="caution">
    <text evidence="6">The sequence shown here is derived from an EMBL/GenBank/DDBJ whole genome shotgun (WGS) entry which is preliminary data.</text>
</comment>
<name>A0A267EFA1_9PLAT</name>
<dbReference type="OrthoDB" id="10061535at2759"/>
<dbReference type="Pfam" id="PF13927">
    <property type="entry name" value="Ig_3"/>
    <property type="match status" value="1"/>
</dbReference>
<dbReference type="InterPro" id="IPR036179">
    <property type="entry name" value="Ig-like_dom_sf"/>
</dbReference>
<dbReference type="SUPFAM" id="SSF48726">
    <property type="entry name" value="Immunoglobulin"/>
    <property type="match status" value="1"/>
</dbReference>
<dbReference type="Gene3D" id="2.60.40.10">
    <property type="entry name" value="Immunoglobulins"/>
    <property type="match status" value="1"/>
</dbReference>